<dbReference type="InterPro" id="IPR050951">
    <property type="entry name" value="Retrovirus_Pol_polyprotein"/>
</dbReference>
<dbReference type="CDD" id="cd01647">
    <property type="entry name" value="RT_LTR"/>
    <property type="match status" value="1"/>
</dbReference>
<dbReference type="CDD" id="cd09274">
    <property type="entry name" value="RNase_HI_RT_Ty3"/>
    <property type="match status" value="1"/>
</dbReference>
<keyword evidence="6" id="KW-0378">Hydrolase</keyword>
<dbReference type="InterPro" id="IPR041588">
    <property type="entry name" value="Integrase_H2C2"/>
</dbReference>
<dbReference type="Pfam" id="PF17921">
    <property type="entry name" value="Integrase_H2C2"/>
    <property type="match status" value="1"/>
</dbReference>
<protein>
    <recommendedName>
        <fullName evidence="1">RNA-directed DNA polymerase</fullName>
        <ecNumber evidence="1">2.7.7.49</ecNumber>
    </recommendedName>
</protein>
<dbReference type="InterPro" id="IPR021109">
    <property type="entry name" value="Peptidase_aspartic_dom_sf"/>
</dbReference>
<name>A0AAF6AYJ4_MARPO</name>
<dbReference type="FunFam" id="3.30.70.270:FF:000020">
    <property type="entry name" value="Transposon Tf2-6 polyprotein-like Protein"/>
    <property type="match status" value="1"/>
</dbReference>
<dbReference type="Pfam" id="PF17917">
    <property type="entry name" value="RT_RNaseH"/>
    <property type="match status" value="1"/>
</dbReference>
<dbReference type="InterPro" id="IPR043128">
    <property type="entry name" value="Rev_trsase/Diguanyl_cyclase"/>
</dbReference>
<feature type="compositionally biased region" description="Polar residues" evidence="8">
    <location>
        <begin position="588"/>
        <end position="610"/>
    </location>
</feature>
<evidence type="ECO:0000313" key="10">
    <source>
        <dbReference type="EMBL" id="BBN04828.1"/>
    </source>
</evidence>
<dbReference type="InterPro" id="IPR041373">
    <property type="entry name" value="RT_RNaseH"/>
</dbReference>
<dbReference type="InterPro" id="IPR000477">
    <property type="entry name" value="RT_dom"/>
</dbReference>
<feature type="region of interest" description="Disordered" evidence="8">
    <location>
        <begin position="722"/>
        <end position="745"/>
    </location>
</feature>
<dbReference type="SUPFAM" id="SSF56672">
    <property type="entry name" value="DNA/RNA polymerases"/>
    <property type="match status" value="1"/>
</dbReference>
<dbReference type="EC" id="2.7.7.49" evidence="1"/>
<dbReference type="Pfam" id="PF00665">
    <property type="entry name" value="rve"/>
    <property type="match status" value="1"/>
</dbReference>
<dbReference type="PANTHER" id="PTHR37984">
    <property type="entry name" value="PROTEIN CBG26694"/>
    <property type="match status" value="1"/>
</dbReference>
<dbReference type="Gene3D" id="2.40.70.10">
    <property type="entry name" value="Acid Proteases"/>
    <property type="match status" value="1"/>
</dbReference>
<dbReference type="Pfam" id="PF03732">
    <property type="entry name" value="Retrotrans_gag"/>
    <property type="match status" value="1"/>
</dbReference>
<dbReference type="Proteomes" id="UP001162541">
    <property type="component" value="Chromosome 3"/>
</dbReference>
<keyword evidence="3" id="KW-0548">Nucleotidyltransferase</keyword>
<feature type="compositionally biased region" description="Basic and acidic residues" evidence="8">
    <location>
        <begin position="722"/>
        <end position="732"/>
    </location>
</feature>
<gene>
    <name evidence="10" type="ORF">Mp_3g07970</name>
</gene>
<feature type="domain" description="Integrase catalytic" evidence="9">
    <location>
        <begin position="1775"/>
        <end position="1935"/>
    </location>
</feature>
<dbReference type="Gene3D" id="3.30.70.270">
    <property type="match status" value="2"/>
</dbReference>
<dbReference type="SUPFAM" id="SSF53098">
    <property type="entry name" value="Ribonuclease H-like"/>
    <property type="match status" value="1"/>
</dbReference>
<evidence type="ECO:0000256" key="1">
    <source>
        <dbReference type="ARBA" id="ARBA00012493"/>
    </source>
</evidence>
<dbReference type="PROSITE" id="PS50994">
    <property type="entry name" value="INTEGRASE"/>
    <property type="match status" value="1"/>
</dbReference>
<dbReference type="SUPFAM" id="SSF50630">
    <property type="entry name" value="Acid proteases"/>
    <property type="match status" value="1"/>
</dbReference>
<proteinExistence type="predicted"/>
<evidence type="ECO:0000259" key="9">
    <source>
        <dbReference type="PROSITE" id="PS50994"/>
    </source>
</evidence>
<evidence type="ECO:0000256" key="2">
    <source>
        <dbReference type="ARBA" id="ARBA00022679"/>
    </source>
</evidence>
<dbReference type="GO" id="GO:0015074">
    <property type="term" value="P:DNA integration"/>
    <property type="evidence" value="ECO:0007669"/>
    <property type="project" value="InterPro"/>
</dbReference>
<accession>A0AAF6AYJ4</accession>
<dbReference type="InterPro" id="IPR012337">
    <property type="entry name" value="RNaseH-like_sf"/>
</dbReference>
<dbReference type="InterPro" id="IPR001584">
    <property type="entry name" value="Integrase_cat-core"/>
</dbReference>
<dbReference type="InterPro" id="IPR043502">
    <property type="entry name" value="DNA/RNA_pol_sf"/>
</dbReference>
<dbReference type="GO" id="GO:0016787">
    <property type="term" value="F:hydrolase activity"/>
    <property type="evidence" value="ECO:0007669"/>
    <property type="project" value="UniProtKB-KW"/>
</dbReference>
<dbReference type="Gene3D" id="3.10.10.10">
    <property type="entry name" value="HIV Type 1 Reverse Transcriptase, subunit A, domain 1"/>
    <property type="match status" value="1"/>
</dbReference>
<dbReference type="Gene3D" id="3.30.420.10">
    <property type="entry name" value="Ribonuclease H-like superfamily/Ribonuclease H"/>
    <property type="match status" value="1"/>
</dbReference>
<dbReference type="PANTHER" id="PTHR37984:SF5">
    <property type="entry name" value="PROTEIN NYNRIN-LIKE"/>
    <property type="match status" value="1"/>
</dbReference>
<feature type="compositionally biased region" description="Polar residues" evidence="8">
    <location>
        <begin position="563"/>
        <end position="577"/>
    </location>
</feature>
<dbReference type="GO" id="GO:0003964">
    <property type="term" value="F:RNA-directed DNA polymerase activity"/>
    <property type="evidence" value="ECO:0007669"/>
    <property type="project" value="UniProtKB-KW"/>
</dbReference>
<keyword evidence="5" id="KW-0255">Endonuclease</keyword>
<evidence type="ECO:0000256" key="6">
    <source>
        <dbReference type="ARBA" id="ARBA00022801"/>
    </source>
</evidence>
<keyword evidence="4" id="KW-0540">Nuclease</keyword>
<dbReference type="InterPro" id="IPR036397">
    <property type="entry name" value="RNaseH_sf"/>
</dbReference>
<organism evidence="10 11">
    <name type="scientific">Marchantia polymorpha subsp. ruderalis</name>
    <dbReference type="NCBI Taxonomy" id="1480154"/>
    <lineage>
        <taxon>Eukaryota</taxon>
        <taxon>Viridiplantae</taxon>
        <taxon>Streptophyta</taxon>
        <taxon>Embryophyta</taxon>
        <taxon>Marchantiophyta</taxon>
        <taxon>Marchantiopsida</taxon>
        <taxon>Marchantiidae</taxon>
        <taxon>Marchantiales</taxon>
        <taxon>Marchantiaceae</taxon>
        <taxon>Marchantia</taxon>
    </lineage>
</organism>
<evidence type="ECO:0000256" key="8">
    <source>
        <dbReference type="SAM" id="MobiDB-lite"/>
    </source>
</evidence>
<feature type="compositionally biased region" description="Basic and acidic residues" evidence="8">
    <location>
        <begin position="27"/>
        <end position="36"/>
    </location>
</feature>
<dbReference type="CDD" id="cd00303">
    <property type="entry name" value="retropepsin_like"/>
    <property type="match status" value="1"/>
</dbReference>
<evidence type="ECO:0000256" key="4">
    <source>
        <dbReference type="ARBA" id="ARBA00022722"/>
    </source>
</evidence>
<reference evidence="11" key="1">
    <citation type="journal article" date="2020" name="Curr. Biol.">
        <title>Chromatin organization in early land plants reveals an ancestral association between H3K27me3, transposons, and constitutive heterochromatin.</title>
        <authorList>
            <person name="Montgomery S.A."/>
            <person name="Tanizawa Y."/>
            <person name="Galik B."/>
            <person name="Wang N."/>
            <person name="Ito T."/>
            <person name="Mochizuki T."/>
            <person name="Akimcheva S."/>
            <person name="Bowman J.L."/>
            <person name="Cognat V."/>
            <person name="Marechal-Drouard L."/>
            <person name="Ekker H."/>
            <person name="Hong S.F."/>
            <person name="Kohchi T."/>
            <person name="Lin S.S."/>
            <person name="Liu L.D."/>
            <person name="Nakamura Y."/>
            <person name="Valeeva L.R."/>
            <person name="Shakirov E.V."/>
            <person name="Shippen D.E."/>
            <person name="Wei W.L."/>
            <person name="Yagura M."/>
            <person name="Yamaoka S."/>
            <person name="Yamato K.T."/>
            <person name="Liu C."/>
            <person name="Berger F."/>
        </authorList>
    </citation>
    <scope>NUCLEOTIDE SEQUENCE [LARGE SCALE GENOMIC DNA]</scope>
    <source>
        <strain evidence="11">Tak-1</strain>
    </source>
</reference>
<dbReference type="FunFam" id="3.30.420.10:FF:000032">
    <property type="entry name" value="Retrovirus-related Pol polyprotein from transposon 297-like Protein"/>
    <property type="match status" value="1"/>
</dbReference>
<evidence type="ECO:0000256" key="7">
    <source>
        <dbReference type="ARBA" id="ARBA00022918"/>
    </source>
</evidence>
<dbReference type="GO" id="GO:0003676">
    <property type="term" value="F:nucleic acid binding"/>
    <property type="evidence" value="ECO:0007669"/>
    <property type="project" value="InterPro"/>
</dbReference>
<dbReference type="GO" id="GO:0004519">
    <property type="term" value="F:endonuclease activity"/>
    <property type="evidence" value="ECO:0007669"/>
    <property type="project" value="UniProtKB-KW"/>
</dbReference>
<keyword evidence="2" id="KW-0808">Transferase</keyword>
<dbReference type="EMBL" id="AP019868">
    <property type="protein sequence ID" value="BBN04828.1"/>
    <property type="molecule type" value="Genomic_DNA"/>
</dbReference>
<feature type="region of interest" description="Disordered" evidence="8">
    <location>
        <begin position="1"/>
        <end position="36"/>
    </location>
</feature>
<feature type="region of interest" description="Disordered" evidence="8">
    <location>
        <begin position="523"/>
        <end position="639"/>
    </location>
</feature>
<sequence>MQGSTRSHKPNLEVGLGKIARKTRLQKNSEPEKESEISIEVFLDIDTSDSLLSENSKIKTTLEGEVLLSNEFPETDSRSTKKPVEVDRETKVEFSPIMNRDGEGEIPPPISPIDPLVRPRGLPILVPQNLAPLNMPSNLPKFWGSKDEDPSRHMERYVEKLASSLITESGYCLVWFPSTLEGEAYEWYRDHVEGHFVTWEQMQQEFLNEFRPEVGQSTALRALASLKQGRDEEISAYIRRFDLVCTRFVGTMLNDDTLKQFFIQGFFKAGTIRGVLERNPRTLVDAKKAARDIENIDKDYEKLWRKEDESIPQFIPIRPKELERELGKNVNQISPPSNDPIPQPLAIREPVPLLALPAPRGEPQPEDIEKRLGASQLKFQEAMMKQIQGLTDQMSLMIRTQQPGPPPSVESGRHASGLWCVQCYLPGHTRQFCGMGQNRDQRLVGVPPPPMHGGQAKNTYGNFRGPPRAQGVHNGARKEFHSFCGRWHFPGQCWSEVQGSNCSNCGGNHPSDECRQPDKVIALPHPVTNPHQQARDNLRGARPQEPPQTEPRPSNLYYDYGNARQTGHSPVGLQTANGYIPIQDRTRGPQSQENRVQGLSNDQGPSTSQDVRYMDVTAHSNPNKAAPSLPTPGDEQNKWPPNANVITFELRDFQEKNKQEAPALAVTTRSMRNKLQAIEEMDEQDEYYSEDGPHLSELERVARTARKEATALEQNNEFFQDGKRESQGHDLETSEGGDWEGPGVPLEEFDKIRATQMKRLQGYDLWANLSSLKADISFGQLLEISPLARKKLKEGLPVTRRTRKLKTRVAARKQSLEKIRDVKAVEIEAIIVDKVVPNVLVDGGSGLNILPEHTMKKLGLSLTGPSPFIINMANQSSAVPLGMIKDCRISTGGEEYIVTFHVIRMHSTKDTFPILLGRPWLRMADAIVDWGGSKPSITYGPRENRAKVPIGSLTGAEVVTSSDEQPKGKKKVENNDTLVGVVNSGCKETTVNGRLSHLGPGFYNWERDDEYNRWLKEYPDSGCDILMISHCEYKDDRDCLSKDSWSLLEPCEVLTEEEWIQGGLTPWIEDLEDHQVTIVHVDGTQGDDVTLKASHLEEPLHFKTKSSGIIAGQDVKDYPKVPLDWYRNTDEQTHVTEKDWKYVDVTMRTGNIRKIKMGSQLEDDEIREYGKLVDEFSDTFAWSYDELKGIPREMVEHSIPLIPGSRPVRQKERRMNPQLQLLVKSELERLLQAGFIKPVEITDWVSPMVLVKKKNGKLRVCVDYRRLNACTQKDHFPLPFITLVLEEVGGHARYSFMDGYSGYNQISIARQDVHKTAFTTPWGTFVWVVMPFGLCNAPATFQRLVTYIFSDLLYKSMTVFIDDFSTQSSIGEHLQCVREALIRCRKMQLALNPEKTFLGVQRGVLLGYVVSEKGREPDPEKVAVIEQLTTPTNAKGIAKLLGHVGWYRELIPDFATLVIPITQLLKKDSKFEWTESCERSFREVKSKLSTYPVLRPPDWNKPFHVFCDASNLAVGSALCQATGEKNKDQPIAYASKQLTPAERNYSTTERECLAMVFSVKKFRHYLMCNPVVFFVDHMAIKYLVNKAELSGRLARWVLLLEEFDYTVEYKPGRMHLQADHLSRLSEEIGTRPVDDRLIDESLFVITAKPEWYGGIVEFLTTQKLSSDWTKEERRKVRVNSRHFIVLGHRLFRRGADGILRRCVSEVEVPSILEACHDSACGGHFSGKLTGQKVLRAGYFWPTLFQDSYSYVKKCDACQRYARNDLRMEMPLQVSLPLVPFEKWGIDYIGEIHPHSSRGMAYIVVATEYLTKWAEAKAVKANTAAHAATFMYENIISRFGCPRILVSDRGTHFLNEMFQDLTDRFKIDHRKTTPYHPQTNGQTERVNGILVSILRKTVFDSKRDWDSKLTAALWAYRTTFKVTTQATPFSLVYGLEATLPIEFEVESLRVAVQSRLTTSQSLLDRFTMLAELDERRRMSAQHIEAIQRRRKIAFDKKHKTRTLRAGMMVMIQDARKLDFPGKFDAIWLGPYLVREAFTNNSVQLETLNGEIFPTRTSGSRCKEYRA</sequence>
<keyword evidence="7" id="KW-0695">RNA-directed DNA polymerase</keyword>
<dbReference type="InterPro" id="IPR005162">
    <property type="entry name" value="Retrotrans_gag_dom"/>
</dbReference>
<evidence type="ECO:0000256" key="3">
    <source>
        <dbReference type="ARBA" id="ARBA00022695"/>
    </source>
</evidence>
<dbReference type="Pfam" id="PF00078">
    <property type="entry name" value="RVT_1"/>
    <property type="match status" value="1"/>
</dbReference>
<evidence type="ECO:0000313" key="11">
    <source>
        <dbReference type="Proteomes" id="UP001162541"/>
    </source>
</evidence>
<evidence type="ECO:0000256" key="5">
    <source>
        <dbReference type="ARBA" id="ARBA00022759"/>
    </source>
</evidence>
<dbReference type="Gene3D" id="1.10.340.70">
    <property type="match status" value="1"/>
</dbReference>